<name>A0ABV6ICF9_9BURK</name>
<keyword evidence="1" id="KW-0472">Membrane</keyword>
<organism evidence="2 3">
    <name type="scientific">Undibacterium danionis</name>
    <dbReference type="NCBI Taxonomy" id="1812100"/>
    <lineage>
        <taxon>Bacteria</taxon>
        <taxon>Pseudomonadati</taxon>
        <taxon>Pseudomonadota</taxon>
        <taxon>Betaproteobacteria</taxon>
        <taxon>Burkholderiales</taxon>
        <taxon>Oxalobacteraceae</taxon>
        <taxon>Undibacterium</taxon>
    </lineage>
</organism>
<feature type="transmembrane region" description="Helical" evidence="1">
    <location>
        <begin position="99"/>
        <end position="119"/>
    </location>
</feature>
<dbReference type="Proteomes" id="UP001589844">
    <property type="component" value="Unassembled WGS sequence"/>
</dbReference>
<dbReference type="EMBL" id="JBHLXJ010000007">
    <property type="protein sequence ID" value="MFC0349507.1"/>
    <property type="molecule type" value="Genomic_DNA"/>
</dbReference>
<proteinExistence type="predicted"/>
<keyword evidence="1" id="KW-1133">Transmembrane helix</keyword>
<reference evidence="2 3" key="1">
    <citation type="submission" date="2024-09" db="EMBL/GenBank/DDBJ databases">
        <authorList>
            <person name="Sun Q."/>
            <person name="Mori K."/>
        </authorList>
    </citation>
    <scope>NUCLEOTIDE SEQUENCE [LARGE SCALE GENOMIC DNA]</scope>
    <source>
        <strain evidence="2 3">CCM 8677</strain>
    </source>
</reference>
<evidence type="ECO:0000256" key="1">
    <source>
        <dbReference type="SAM" id="Phobius"/>
    </source>
</evidence>
<gene>
    <name evidence="2" type="ORF">ACFFJH_06790</name>
</gene>
<accession>A0ABV6ICF9</accession>
<keyword evidence="1" id="KW-0812">Transmembrane</keyword>
<dbReference type="RefSeq" id="WP_390211158.1">
    <property type="nucleotide sequence ID" value="NZ_JBHLXJ010000007.1"/>
</dbReference>
<keyword evidence="3" id="KW-1185">Reference proteome</keyword>
<sequence>MTVLALWLPILLTAIGVFFASSLIHMVFKWHNSDYRALTNEDEVRNALGSVKLNLGVYSTPHCTDMKDMQSDAMQQKFINGPVALITIRAPGAPAVGKYLLQWFILTIVVAALGALLALQTMGLQTNPHYAGHFIGLFTLIVYACGSVQESIWMGRPWSTTFKYILDSLIYGVISAVIFWQLWPTH</sequence>
<comment type="caution">
    <text evidence="2">The sequence shown here is derived from an EMBL/GenBank/DDBJ whole genome shotgun (WGS) entry which is preliminary data.</text>
</comment>
<protein>
    <recommendedName>
        <fullName evidence="4">DUF1761 domain-containing protein</fullName>
    </recommendedName>
</protein>
<feature type="transmembrane region" description="Helical" evidence="1">
    <location>
        <begin position="131"/>
        <end position="152"/>
    </location>
</feature>
<evidence type="ECO:0008006" key="4">
    <source>
        <dbReference type="Google" id="ProtNLM"/>
    </source>
</evidence>
<feature type="transmembrane region" description="Helical" evidence="1">
    <location>
        <begin position="164"/>
        <end position="183"/>
    </location>
</feature>
<feature type="transmembrane region" description="Helical" evidence="1">
    <location>
        <begin position="6"/>
        <end position="28"/>
    </location>
</feature>
<evidence type="ECO:0000313" key="3">
    <source>
        <dbReference type="Proteomes" id="UP001589844"/>
    </source>
</evidence>
<evidence type="ECO:0000313" key="2">
    <source>
        <dbReference type="EMBL" id="MFC0349507.1"/>
    </source>
</evidence>